<dbReference type="InterPro" id="IPR018247">
    <property type="entry name" value="EF_Hand_1_Ca_BS"/>
</dbReference>
<protein>
    <submittedName>
        <fullName evidence="1">Uncharacterized protein</fullName>
    </submittedName>
</protein>
<accession>A0ABW6Y463</accession>
<evidence type="ECO:0000313" key="1">
    <source>
        <dbReference type="EMBL" id="MFF5924395.1"/>
    </source>
</evidence>
<sequence>MTRNLPARLGRLERERCDGCDELPALPDVSAVLDQVEPTRAEARALLVARSERLLAAVWPRAMRGDVQAAQTALRLLERQAVALGLVDDDGGQEVTADDLVRLIESGAGPDVGPPA</sequence>
<name>A0ABW6Y463_9ACTN</name>
<dbReference type="PROSITE" id="PS00018">
    <property type="entry name" value="EF_HAND_1"/>
    <property type="match status" value="1"/>
</dbReference>
<gene>
    <name evidence="1" type="ORF">ACFY8C_39910</name>
</gene>
<dbReference type="Proteomes" id="UP001602370">
    <property type="component" value="Unassembled WGS sequence"/>
</dbReference>
<reference evidence="1 2" key="1">
    <citation type="submission" date="2024-10" db="EMBL/GenBank/DDBJ databases">
        <title>The Natural Products Discovery Center: Release of the First 8490 Sequenced Strains for Exploring Actinobacteria Biosynthetic Diversity.</title>
        <authorList>
            <person name="Kalkreuter E."/>
            <person name="Kautsar S.A."/>
            <person name="Yang D."/>
            <person name="Bader C.D."/>
            <person name="Teijaro C.N."/>
            <person name="Fluegel L."/>
            <person name="Davis C.M."/>
            <person name="Simpson J.R."/>
            <person name="Lauterbach L."/>
            <person name="Steele A.D."/>
            <person name="Gui C."/>
            <person name="Meng S."/>
            <person name="Li G."/>
            <person name="Viehrig K."/>
            <person name="Ye F."/>
            <person name="Su P."/>
            <person name="Kiefer A.F."/>
            <person name="Nichols A."/>
            <person name="Cepeda A.J."/>
            <person name="Yan W."/>
            <person name="Fan B."/>
            <person name="Jiang Y."/>
            <person name="Adhikari A."/>
            <person name="Zheng C.-J."/>
            <person name="Schuster L."/>
            <person name="Cowan T.M."/>
            <person name="Smanski M.J."/>
            <person name="Chevrette M.G."/>
            <person name="De Carvalho L.P.S."/>
            <person name="Shen B."/>
        </authorList>
    </citation>
    <scope>NUCLEOTIDE SEQUENCE [LARGE SCALE GENOMIC DNA]</scope>
    <source>
        <strain evidence="1 2">NPDC012605</strain>
    </source>
</reference>
<dbReference type="EMBL" id="JBIBDZ010000028">
    <property type="protein sequence ID" value="MFF5924395.1"/>
    <property type="molecule type" value="Genomic_DNA"/>
</dbReference>
<organism evidence="1 2">
    <name type="scientific">Streptomyces flavochromogenes</name>
    <dbReference type="NCBI Taxonomy" id="68199"/>
    <lineage>
        <taxon>Bacteria</taxon>
        <taxon>Bacillati</taxon>
        <taxon>Actinomycetota</taxon>
        <taxon>Actinomycetes</taxon>
        <taxon>Kitasatosporales</taxon>
        <taxon>Streptomycetaceae</taxon>
        <taxon>Streptomyces</taxon>
    </lineage>
</organism>
<keyword evidence="2" id="KW-1185">Reference proteome</keyword>
<proteinExistence type="predicted"/>
<dbReference type="RefSeq" id="WP_359521274.1">
    <property type="nucleotide sequence ID" value="NZ_JBIBDZ010000028.1"/>
</dbReference>
<comment type="caution">
    <text evidence="1">The sequence shown here is derived from an EMBL/GenBank/DDBJ whole genome shotgun (WGS) entry which is preliminary data.</text>
</comment>
<evidence type="ECO:0000313" key="2">
    <source>
        <dbReference type="Proteomes" id="UP001602370"/>
    </source>
</evidence>